<evidence type="ECO:0000313" key="3">
    <source>
        <dbReference type="Proteomes" id="UP000316008"/>
    </source>
</evidence>
<accession>A0A556N0G6</accession>
<dbReference type="AlphaFoldDB" id="A0A556N0G6"/>
<name>A0A556N0G6_9FLAO</name>
<keyword evidence="1" id="KW-0732">Signal</keyword>
<gene>
    <name evidence="2" type="ORF">FO442_07165</name>
</gene>
<dbReference type="Proteomes" id="UP000316008">
    <property type="component" value="Unassembled WGS sequence"/>
</dbReference>
<evidence type="ECO:0000256" key="1">
    <source>
        <dbReference type="SAM" id="SignalP"/>
    </source>
</evidence>
<protein>
    <recommendedName>
        <fullName evidence="4">Outer membrane protein beta-barrel domain-containing protein</fullName>
    </recommendedName>
</protein>
<keyword evidence="3" id="KW-1185">Reference proteome</keyword>
<feature type="chain" id="PRO_5022165048" description="Outer membrane protein beta-barrel domain-containing protein" evidence="1">
    <location>
        <begin position="23"/>
        <end position="212"/>
    </location>
</feature>
<dbReference type="RefSeq" id="WP_144332485.1">
    <property type="nucleotide sequence ID" value="NZ_VLPL01000003.1"/>
</dbReference>
<proteinExistence type="predicted"/>
<evidence type="ECO:0000313" key="2">
    <source>
        <dbReference type="EMBL" id="TSJ45529.1"/>
    </source>
</evidence>
<dbReference type="OrthoDB" id="647138at2"/>
<dbReference type="EMBL" id="VLPL01000003">
    <property type="protein sequence ID" value="TSJ45529.1"/>
    <property type="molecule type" value="Genomic_DNA"/>
</dbReference>
<sequence length="212" mass="23453">MKSSIIAIASFISLSWNLNAYAQTNDSLGKSKIDFSVLERRIQFSSKNELGGLKGIGRLKDASDYTAHNSEWALELTSTNGIQTGSFFAGIGTGVRYWGNSIVVPLFLHVSYDLLINRKIRGFFLHGDIGNQFGTRKSNSQGDKETGGFYAAYGLGYNIPVKKQTLYVKASMCHQRATAEGKFSGLGPSTVPEKYSLNYLFFRVSVGWRFTK</sequence>
<reference evidence="2 3" key="1">
    <citation type="submission" date="2019-07" db="EMBL/GenBank/DDBJ databases">
        <authorList>
            <person name="Huq M.A."/>
        </authorList>
    </citation>
    <scope>NUCLEOTIDE SEQUENCE [LARGE SCALE GENOMIC DNA]</scope>
    <source>
        <strain evidence="2 3">MAH-3</strain>
    </source>
</reference>
<organism evidence="2 3">
    <name type="scientific">Fluviicola chungangensis</name>
    <dbReference type="NCBI Taxonomy" id="2597671"/>
    <lineage>
        <taxon>Bacteria</taxon>
        <taxon>Pseudomonadati</taxon>
        <taxon>Bacteroidota</taxon>
        <taxon>Flavobacteriia</taxon>
        <taxon>Flavobacteriales</taxon>
        <taxon>Crocinitomicaceae</taxon>
        <taxon>Fluviicola</taxon>
    </lineage>
</organism>
<evidence type="ECO:0008006" key="4">
    <source>
        <dbReference type="Google" id="ProtNLM"/>
    </source>
</evidence>
<feature type="signal peptide" evidence="1">
    <location>
        <begin position="1"/>
        <end position="22"/>
    </location>
</feature>
<comment type="caution">
    <text evidence="2">The sequence shown here is derived from an EMBL/GenBank/DDBJ whole genome shotgun (WGS) entry which is preliminary data.</text>
</comment>